<evidence type="ECO:0000256" key="8">
    <source>
        <dbReference type="ARBA" id="ARBA00022989"/>
    </source>
</evidence>
<evidence type="ECO:0000256" key="2">
    <source>
        <dbReference type="ARBA" id="ARBA00004370"/>
    </source>
</evidence>
<dbReference type="GO" id="GO:0000160">
    <property type="term" value="P:phosphorelay signal transduction system"/>
    <property type="evidence" value="ECO:0007669"/>
    <property type="project" value="UniProtKB-KW"/>
</dbReference>
<dbReference type="InterPro" id="IPR050428">
    <property type="entry name" value="TCS_sensor_his_kinase"/>
</dbReference>
<evidence type="ECO:0000256" key="5">
    <source>
        <dbReference type="ARBA" id="ARBA00022679"/>
    </source>
</evidence>
<evidence type="ECO:0000256" key="3">
    <source>
        <dbReference type="ARBA" id="ARBA00012438"/>
    </source>
</evidence>
<keyword evidence="10 12" id="KW-0472">Membrane</keyword>
<evidence type="ECO:0000256" key="12">
    <source>
        <dbReference type="SAM" id="Phobius"/>
    </source>
</evidence>
<keyword evidence="8 12" id="KW-1133">Transmembrane helix</keyword>
<keyword evidence="4" id="KW-0597">Phosphoprotein</keyword>
<dbReference type="EC" id="2.7.13.3" evidence="3"/>
<evidence type="ECO:0000256" key="1">
    <source>
        <dbReference type="ARBA" id="ARBA00000085"/>
    </source>
</evidence>
<dbReference type="PROSITE" id="PS50109">
    <property type="entry name" value="HIS_KIN"/>
    <property type="match status" value="1"/>
</dbReference>
<feature type="region of interest" description="Disordered" evidence="11">
    <location>
        <begin position="118"/>
        <end position="143"/>
    </location>
</feature>
<feature type="domain" description="Histidine kinase" evidence="13">
    <location>
        <begin position="268"/>
        <end position="466"/>
    </location>
</feature>
<proteinExistence type="predicted"/>
<feature type="transmembrane region" description="Helical" evidence="12">
    <location>
        <begin position="27"/>
        <end position="50"/>
    </location>
</feature>
<dbReference type="Gene3D" id="3.30.565.10">
    <property type="entry name" value="Histidine kinase-like ATPase, C-terminal domain"/>
    <property type="match status" value="1"/>
</dbReference>
<dbReference type="SUPFAM" id="SSF55874">
    <property type="entry name" value="ATPase domain of HSP90 chaperone/DNA topoisomerase II/histidine kinase"/>
    <property type="match status" value="1"/>
</dbReference>
<keyword evidence="5 15" id="KW-0808">Transferase</keyword>
<dbReference type="PANTHER" id="PTHR45436:SF5">
    <property type="entry name" value="SENSOR HISTIDINE KINASE TRCS"/>
    <property type="match status" value="1"/>
</dbReference>
<dbReference type="PROSITE" id="PS50885">
    <property type="entry name" value="HAMP"/>
    <property type="match status" value="1"/>
</dbReference>
<gene>
    <name evidence="15" type="primary">phoQ_2</name>
    <name evidence="15" type="ORF">MBLL_03274</name>
</gene>
<comment type="catalytic activity">
    <reaction evidence="1">
        <text>ATP + protein L-histidine = ADP + protein N-phospho-L-histidine.</text>
        <dbReference type="EC" id="2.7.13.3"/>
    </reaction>
</comment>
<feature type="region of interest" description="Disordered" evidence="11">
    <location>
        <begin position="1"/>
        <end position="20"/>
    </location>
</feature>
<evidence type="ECO:0000256" key="4">
    <source>
        <dbReference type="ARBA" id="ARBA00022553"/>
    </source>
</evidence>
<name>A0A679K3Z3_9HYPH</name>
<dbReference type="SMART" id="SM00387">
    <property type="entry name" value="HATPase_c"/>
    <property type="match status" value="1"/>
</dbReference>
<evidence type="ECO:0000256" key="6">
    <source>
        <dbReference type="ARBA" id="ARBA00022692"/>
    </source>
</evidence>
<accession>A0A679K3Z3</accession>
<protein>
    <recommendedName>
        <fullName evidence="3">histidine kinase</fullName>
        <ecNumber evidence="3">2.7.13.3</ecNumber>
    </recommendedName>
</protein>
<dbReference type="PANTHER" id="PTHR45436">
    <property type="entry name" value="SENSOR HISTIDINE KINASE YKOH"/>
    <property type="match status" value="1"/>
</dbReference>
<evidence type="ECO:0000313" key="15">
    <source>
        <dbReference type="EMBL" id="CAA2144156.1"/>
    </source>
</evidence>
<evidence type="ECO:0000256" key="11">
    <source>
        <dbReference type="SAM" id="MobiDB-lite"/>
    </source>
</evidence>
<dbReference type="RefSeq" id="WP_339162412.1">
    <property type="nucleotide sequence ID" value="NZ_LR743511.1"/>
</dbReference>
<dbReference type="InterPro" id="IPR005467">
    <property type="entry name" value="His_kinase_dom"/>
</dbReference>
<dbReference type="AlphaFoldDB" id="A0A679K3Z3"/>
<dbReference type="GO" id="GO:0004673">
    <property type="term" value="F:protein histidine kinase activity"/>
    <property type="evidence" value="ECO:0007669"/>
    <property type="project" value="UniProtKB-EC"/>
</dbReference>
<dbReference type="InterPro" id="IPR003660">
    <property type="entry name" value="HAMP_dom"/>
</dbReference>
<dbReference type="InterPro" id="IPR003594">
    <property type="entry name" value="HATPase_dom"/>
</dbReference>
<dbReference type="GO" id="GO:0005886">
    <property type="term" value="C:plasma membrane"/>
    <property type="evidence" value="ECO:0007669"/>
    <property type="project" value="TreeGrafter"/>
</dbReference>
<sequence>MTRPRPPHGPAPHGPPHAHRGSLQRRLILAALVLVTVALVVAGIAIGFILHRFVRGQLDSRLDSQIVAIASSLERGRDGRLALGRNLDGPPFDRDRSGWSWQVRQGDAILRSGSLEGRDLTVPEDDRPDGEGRHRDRPRPADAVDPWGNPVILRILALPDAAGIGPATIVASAPMAALRGPVREASLTLALILAVLGLCLLAGLVAQVRLGLRPLERLRRDLAEIRAGQRAQVPETQPAEIRPLVREVNALLGENAANLERARTHVANLAHGLKTPLATLTMALRDGERDPDGRLTTLVSGMDGQIRHHLRRARSAALGGATRERTALEAPVADLRSTFARLYAEKGIAFSVEVADGIAVACDGQDVDEMLGNLIDNACRWCRARVRIAAGLNQRGVTITVEDDGPGLDADAAAGVLGRGKRLDETVPGHGFGLSITTELAELYGGTLRLDRGSFHGLRARLDLPR</sequence>
<feature type="domain" description="HAMP" evidence="14">
    <location>
        <begin position="209"/>
        <end position="260"/>
    </location>
</feature>
<evidence type="ECO:0000256" key="10">
    <source>
        <dbReference type="ARBA" id="ARBA00023136"/>
    </source>
</evidence>
<evidence type="ECO:0000259" key="13">
    <source>
        <dbReference type="PROSITE" id="PS50109"/>
    </source>
</evidence>
<keyword evidence="9" id="KW-0902">Two-component regulatory system</keyword>
<feature type="compositionally biased region" description="Basic and acidic residues" evidence="11">
    <location>
        <begin position="118"/>
        <end position="142"/>
    </location>
</feature>
<dbReference type="EMBL" id="LR743511">
    <property type="protein sequence ID" value="CAA2144156.1"/>
    <property type="molecule type" value="Genomic_DNA"/>
</dbReference>
<evidence type="ECO:0000256" key="9">
    <source>
        <dbReference type="ARBA" id="ARBA00023012"/>
    </source>
</evidence>
<dbReference type="InterPro" id="IPR036890">
    <property type="entry name" value="HATPase_C_sf"/>
</dbReference>
<keyword evidence="6 12" id="KW-0812">Transmembrane</keyword>
<comment type="subcellular location">
    <subcellularLocation>
        <location evidence="2">Membrane</location>
    </subcellularLocation>
</comment>
<evidence type="ECO:0000259" key="14">
    <source>
        <dbReference type="PROSITE" id="PS50885"/>
    </source>
</evidence>
<reference evidence="15" key="1">
    <citation type="submission" date="2019-12" db="EMBL/GenBank/DDBJ databases">
        <authorList>
            <person name="Cremers G."/>
        </authorList>
    </citation>
    <scope>NUCLEOTIDE SEQUENCE</scope>
    <source>
        <strain evidence="15">Mbul2</strain>
    </source>
</reference>
<keyword evidence="7" id="KW-0418">Kinase</keyword>
<dbReference type="Pfam" id="PF02518">
    <property type="entry name" value="HATPase_c"/>
    <property type="match status" value="1"/>
</dbReference>
<organism evidence="15">
    <name type="scientific">Methylobacterium bullatum</name>
    <dbReference type="NCBI Taxonomy" id="570505"/>
    <lineage>
        <taxon>Bacteria</taxon>
        <taxon>Pseudomonadati</taxon>
        <taxon>Pseudomonadota</taxon>
        <taxon>Alphaproteobacteria</taxon>
        <taxon>Hyphomicrobiales</taxon>
        <taxon>Methylobacteriaceae</taxon>
        <taxon>Methylobacterium</taxon>
    </lineage>
</organism>
<dbReference type="Gene3D" id="1.10.287.130">
    <property type="match status" value="1"/>
</dbReference>
<dbReference type="PRINTS" id="PR00344">
    <property type="entry name" value="BCTRLSENSOR"/>
</dbReference>
<dbReference type="InterPro" id="IPR004358">
    <property type="entry name" value="Sig_transdc_His_kin-like_C"/>
</dbReference>
<evidence type="ECO:0000256" key="7">
    <source>
        <dbReference type="ARBA" id="ARBA00022777"/>
    </source>
</evidence>
<feature type="transmembrane region" description="Helical" evidence="12">
    <location>
        <begin position="187"/>
        <end position="210"/>
    </location>
</feature>